<evidence type="ECO:0000313" key="2">
    <source>
        <dbReference type="Proteomes" id="UP001227268"/>
    </source>
</evidence>
<reference evidence="1" key="1">
    <citation type="submission" date="2023-04" db="EMBL/GenBank/DDBJ databases">
        <title>Draft Genome sequencing of Naganishia species isolated from polar environments using Oxford Nanopore Technology.</title>
        <authorList>
            <person name="Leo P."/>
            <person name="Venkateswaran K."/>
        </authorList>
    </citation>
    <scope>NUCLEOTIDE SEQUENCE</scope>
    <source>
        <strain evidence="1">MNA-CCFEE 5423</strain>
    </source>
</reference>
<evidence type="ECO:0000313" key="1">
    <source>
        <dbReference type="EMBL" id="KAJ9094414.1"/>
    </source>
</evidence>
<sequence length="2057" mass="231093">MEPRILGPAVSPGQLFYQQLQQSSSGSDAEHAGPSKRNDRHHQPSRLFEKIQSAFPGYGSGKEETADEPQQYITALPSSSKPRQPFEPREPAIDEELYWFGHTVIWSRGTVVYRTFTFDHEGQTVKKALFASFRAIPTSSGSSESDEPSHFSESAGMYYATRVSKKPVKKLHPHTFGPWASSHAASWSSSGSTKLGQNQPHLSGKVNPLQRCLVVFLESIARVYYPDGEEKILPVPFLLDNVWPLCGGGLMLQRTANRHEMNMLGKGGRQANSMGRPATETNLDHTMELMLDEMDDNVIAMDLGLQSVTDQARVFTVDHPTSEMMALSHSPSISGGHVDGRGQHHRADTPPILFPVKSSVEVLFVSDAPKIPIYACYDNETRELVFYRWARLKDPPSSSSALAQDIAPQCAAEPFVLPTAQTQTASDQKSAKPHKRVSIAPETTERRRPRQSHSHIHDSPPRRRLSQKRERSNTLNAPHNAAQPQSGAAIVRAALHENGGVHDSKDTTARLRAEGEVIRGVSRKADRRWSNQVAMGGERQRGTPMALHDVSEADLRDTTMLMGLEKVERSHLTDLAGEQIHRWQVPSDIHNTSDIEIFLSDTISADFAHVNIHLKGDANRLYVFKLERRHDPSVYFQMSQSSSYRASFASPIICTRPSIKDVLIQDPISSEFFVITSHARKFAIKLAQLKSHHLLTEPIRALHVVDSRLTIKFPDEQKVCLDLDMNVQHAVTQQCLSALSLALDADEFFLLKTSTLSYYRQVGERHWRVGDFGLVLFSLLGVLDDLKTQSPTTEQDPWEAMLASISDERESYLADTISAEDISDSTTATHMAHVCEGRLPIMCTPYIMQALHAVAEETRLITNQQKAMASLVSIIVRLAAHHGLDAWLDYSMRLVPSCKANFEQQRSIRIPRYLAQPFDYLSFLGRILREGKPKVSRSAVLHSRPGSLPSLEYGITEPQPYMTLVASVFANLRRDPPPGRSKEEHALLDMIKNGGNRDWLLRLSWYISLPIWEAVRALRSHTKTSWPLEVYRLIERLDVAAQLNMARCRLPVDPWIQSTKEFDLSDHGLSEADKQIIVLAIMQKQVPKNYKHIMKVDKRDVQKVNVASTKDETVLQTPLSLPNLRFAHDRRLQDVERLLQYTRPRTIKLDEKPSMSDEERQHYQQSVVDMIGVRNLSQIIAYGILAFDVVEPSITERFPISPICNTVYLAPSSTPFEVKSIQPGSLSWPAFHSGVVAGLSARDTKKVIDSSWIVFNKPEKPHAEHAGFLLGLGLRGHLRCLTPWDAYPYLEARHEQTSLGLLLGMAASYAGSQDRLLTTVLSSHVSALLPTGSIELNTSPIVQAGALMSLALVHVASGSFRFADASLNEIQRRLIPGVEPFAGYREIYSFSAACAFGLIMLGRGNQNTEFEFTATERLRECLSEAEDAKDEDEKGIEEDGIDLNVTAPGATLALGFMYMRTNRADISSMIRPPAQPFLLDMMRPDLLLIRTIAICLIHFDDIEATYEWLNEQVPDYIIEAWNKRFELNYIEDNIELAYLNIVAGACFCLGLKYVGSMDQSAYQIVYHFFMYFINSNNAGSSYEAKIRRAALKQAINMISLALALIVAAHGDVSTYRRLRQYHGSENSSFGTKTAVHMATALIFTGAGRYSFGSSNLAIASLCIAFFPRWPRSYDENKSYLQAYRHLWGLAVEPHCLSTVDIDTLQTVYMPLGVTSLFGGEKTTRVQISPTLVSNIDQVISLNQANPRYMFQPLEISGNLRHRQILLDSQALFVRRRTPFLDYFNDPKGNRSLSILTEAVNAIPADQGSKLTGPMPLNSEMRHMNNIVATYGNMPWVKGFVERFCLADTTHDVDIQSGQFLFSQASIGSVIDCLVADRIDLLPRYLDFLFNLNFWDKDFGISYVTSIFWLRQCYDQSQPSASAAAEYGQRFASDWAARCEQKLNSYWKGTRRWAYMNFEERQGLAVYLMVNSVPSPTTLQVLKNKVTAIHSDHAEKRGPNALPNYILTREVLREATHQLSKDIEAESSKSEFQSSRKRVLTSTEWSEASRLDALRAWL</sequence>
<comment type="caution">
    <text evidence="1">The sequence shown here is derived from an EMBL/GenBank/DDBJ whole genome shotgun (WGS) entry which is preliminary data.</text>
</comment>
<name>A0ACC2V5H1_9TREE</name>
<dbReference type="Proteomes" id="UP001227268">
    <property type="component" value="Unassembled WGS sequence"/>
</dbReference>
<protein>
    <submittedName>
        <fullName evidence="1">Uncharacterized protein</fullName>
    </submittedName>
</protein>
<accession>A0ACC2V5H1</accession>
<gene>
    <name evidence="1" type="ORF">QFC21_005953</name>
</gene>
<organism evidence="1 2">
    <name type="scientific">Naganishia friedmannii</name>
    <dbReference type="NCBI Taxonomy" id="89922"/>
    <lineage>
        <taxon>Eukaryota</taxon>
        <taxon>Fungi</taxon>
        <taxon>Dikarya</taxon>
        <taxon>Basidiomycota</taxon>
        <taxon>Agaricomycotina</taxon>
        <taxon>Tremellomycetes</taxon>
        <taxon>Filobasidiales</taxon>
        <taxon>Filobasidiaceae</taxon>
        <taxon>Naganishia</taxon>
    </lineage>
</organism>
<keyword evidence="2" id="KW-1185">Reference proteome</keyword>
<dbReference type="EMBL" id="JASBWT010000025">
    <property type="protein sequence ID" value="KAJ9094414.1"/>
    <property type="molecule type" value="Genomic_DNA"/>
</dbReference>
<proteinExistence type="predicted"/>